<comment type="subcellular location">
    <subcellularLocation>
        <location evidence="1">Nucleus</location>
    </subcellularLocation>
</comment>
<dbReference type="Proteomes" id="UP000187209">
    <property type="component" value="Unassembled WGS sequence"/>
</dbReference>
<proteinExistence type="inferred from homology"/>
<dbReference type="GO" id="GO:0030488">
    <property type="term" value="P:tRNA methylation"/>
    <property type="evidence" value="ECO:0007669"/>
    <property type="project" value="InterPro"/>
</dbReference>
<comment type="similarity">
    <text evidence="2">Belongs to the TRM6/GCD10 family.</text>
</comment>
<evidence type="ECO:0000256" key="5">
    <source>
        <dbReference type="ARBA" id="ARBA00023242"/>
    </source>
</evidence>
<keyword evidence="4" id="KW-0819">tRNA processing</keyword>
<name>A0A1R2CP12_9CILI</name>
<dbReference type="PANTHER" id="PTHR12945">
    <property type="entry name" value="TRANSLATION INITIATION FACTOR EIF3-RELATED"/>
    <property type="match status" value="1"/>
</dbReference>
<evidence type="ECO:0000256" key="2">
    <source>
        <dbReference type="ARBA" id="ARBA00008320"/>
    </source>
</evidence>
<evidence type="ECO:0000256" key="3">
    <source>
        <dbReference type="ARBA" id="ARBA00021704"/>
    </source>
</evidence>
<dbReference type="GO" id="GO:0005634">
    <property type="term" value="C:nucleus"/>
    <property type="evidence" value="ECO:0007669"/>
    <property type="project" value="UniProtKB-SubCell"/>
</dbReference>
<keyword evidence="5" id="KW-0539">Nucleus</keyword>
<protein>
    <recommendedName>
        <fullName evidence="3">tRNA (adenine(58)-N(1))-methyltransferase non-catalytic subunit TRM6</fullName>
    </recommendedName>
    <alternativeName>
        <fullName evidence="6">tRNA(m1A58)-methyltransferase subunit TRM6</fullName>
    </alternativeName>
</protein>
<dbReference type="GO" id="GO:0031515">
    <property type="term" value="C:tRNA (m1A) methyltransferase complex"/>
    <property type="evidence" value="ECO:0007669"/>
    <property type="project" value="InterPro"/>
</dbReference>
<sequence>MSWGVIQELGGKQLLVQLKGKVKIGKQIVNLSGGIEYYKVYKVQGGLPQLATSEMSSVEGPVVGNNKDYFDDNTAQSLDQEAILKIREQQGGDVLIDQLVQNSSTFAMKTQFSQEKYLKKKKNKHLSLFRVLQATAGNIADTLYINKPTRGIKSDALFNILTLANIHYFSKVLVNDFTGGVILGSVLERSSLPVTNIYTDKFKDHALKYFGIAKKTTPQLEYRQIDSITDFYDSMILAEKSGILETFQKMLSKLKGSGTFVMYSQDIVSAGEIYDWIMTEGVAANVIFEEIWTREFQVLPQRTHPDMKLRTGTSGGYLVSGIKLHN</sequence>
<accession>A0A1R2CP12</accession>
<evidence type="ECO:0000313" key="8">
    <source>
        <dbReference type="Proteomes" id="UP000187209"/>
    </source>
</evidence>
<evidence type="ECO:0000313" key="7">
    <source>
        <dbReference type="EMBL" id="OMJ90735.1"/>
    </source>
</evidence>
<organism evidence="7 8">
    <name type="scientific">Stentor coeruleus</name>
    <dbReference type="NCBI Taxonomy" id="5963"/>
    <lineage>
        <taxon>Eukaryota</taxon>
        <taxon>Sar</taxon>
        <taxon>Alveolata</taxon>
        <taxon>Ciliophora</taxon>
        <taxon>Postciliodesmatophora</taxon>
        <taxon>Heterotrichea</taxon>
        <taxon>Heterotrichida</taxon>
        <taxon>Stentoridae</taxon>
        <taxon>Stentor</taxon>
    </lineage>
</organism>
<comment type="caution">
    <text evidence="7">The sequence shown here is derived from an EMBL/GenBank/DDBJ whole genome shotgun (WGS) entry which is preliminary data.</text>
</comment>
<gene>
    <name evidence="7" type="ORF">SteCoe_6812</name>
</gene>
<evidence type="ECO:0000256" key="6">
    <source>
        <dbReference type="ARBA" id="ARBA00032319"/>
    </source>
</evidence>
<reference evidence="7 8" key="1">
    <citation type="submission" date="2016-11" db="EMBL/GenBank/DDBJ databases">
        <title>The macronuclear genome of Stentor coeruleus: a giant cell with tiny introns.</title>
        <authorList>
            <person name="Slabodnick M."/>
            <person name="Ruby J.G."/>
            <person name="Reiff S.B."/>
            <person name="Swart E.C."/>
            <person name="Gosai S."/>
            <person name="Prabakaran S."/>
            <person name="Witkowska E."/>
            <person name="Larue G.E."/>
            <person name="Fisher S."/>
            <person name="Freeman R.M."/>
            <person name="Gunawardena J."/>
            <person name="Chu W."/>
            <person name="Stover N.A."/>
            <person name="Gregory B.D."/>
            <person name="Nowacki M."/>
            <person name="Derisi J."/>
            <person name="Roy S.W."/>
            <person name="Marshall W.F."/>
            <person name="Sood P."/>
        </authorList>
    </citation>
    <scope>NUCLEOTIDE SEQUENCE [LARGE SCALE GENOMIC DNA]</scope>
    <source>
        <strain evidence="7">WM001</strain>
    </source>
</reference>
<evidence type="ECO:0000256" key="4">
    <source>
        <dbReference type="ARBA" id="ARBA00022694"/>
    </source>
</evidence>
<dbReference type="AlphaFoldDB" id="A0A1R2CP12"/>
<dbReference type="OrthoDB" id="10254665at2759"/>
<dbReference type="PANTHER" id="PTHR12945:SF0">
    <property type="entry name" value="TRNA (ADENINE(58)-N(1))-METHYLTRANSFERASE NON-CATALYTIC SUBUNIT TRM6"/>
    <property type="match status" value="1"/>
</dbReference>
<dbReference type="EMBL" id="MPUH01000096">
    <property type="protein sequence ID" value="OMJ90735.1"/>
    <property type="molecule type" value="Genomic_DNA"/>
</dbReference>
<keyword evidence="8" id="KW-1185">Reference proteome</keyword>
<dbReference type="Pfam" id="PF04189">
    <property type="entry name" value="Gcd10p"/>
    <property type="match status" value="1"/>
</dbReference>
<dbReference type="InterPro" id="IPR017423">
    <property type="entry name" value="TRM6"/>
</dbReference>
<evidence type="ECO:0000256" key="1">
    <source>
        <dbReference type="ARBA" id="ARBA00004123"/>
    </source>
</evidence>